<evidence type="ECO:0000256" key="3">
    <source>
        <dbReference type="ARBA" id="ARBA00023709"/>
    </source>
</evidence>
<dbReference type="PANTHER" id="PTHR11941:SF54">
    <property type="entry name" value="ENOYL-COA HYDRATASE, MITOCHONDRIAL"/>
    <property type="match status" value="1"/>
</dbReference>
<comment type="caution">
    <text evidence="6">The sequence shown here is derived from an EMBL/GenBank/DDBJ whole genome shotgun (WGS) entry which is preliminary data.</text>
</comment>
<comment type="similarity">
    <text evidence="1 5">Belongs to the enoyl-CoA hydratase/isomerase family.</text>
</comment>
<name>A0A3A5HDZ5_9ACTN</name>
<keyword evidence="7" id="KW-1185">Reference proteome</keyword>
<dbReference type="OrthoDB" id="4608673at2"/>
<keyword evidence="2" id="KW-0456">Lyase</keyword>
<evidence type="ECO:0000313" key="6">
    <source>
        <dbReference type="EMBL" id="RJS46264.1"/>
    </source>
</evidence>
<evidence type="ECO:0000256" key="4">
    <source>
        <dbReference type="ARBA" id="ARBA00023717"/>
    </source>
</evidence>
<dbReference type="EMBL" id="QYRP01000002">
    <property type="protein sequence ID" value="RJS46264.1"/>
    <property type="molecule type" value="Genomic_DNA"/>
</dbReference>
<accession>A0A3A5HDZ5</accession>
<comment type="catalytic activity">
    <reaction evidence="3">
        <text>a (3S)-3-hydroxyacyl-CoA = a (2E)-enoyl-CoA + H2O</text>
        <dbReference type="Rhea" id="RHEA:16105"/>
        <dbReference type="ChEBI" id="CHEBI:15377"/>
        <dbReference type="ChEBI" id="CHEBI:57318"/>
        <dbReference type="ChEBI" id="CHEBI:58856"/>
        <dbReference type="EC" id="4.2.1.17"/>
    </reaction>
</comment>
<dbReference type="GO" id="GO:0004300">
    <property type="term" value="F:enoyl-CoA hydratase activity"/>
    <property type="evidence" value="ECO:0007669"/>
    <property type="project" value="UniProtKB-EC"/>
</dbReference>
<sequence>MRQPVPQQVLADGALLLDRADGVVTVTFNRPDRLNAMNEAMFSAFADLIDEAAADRSLRAIVLQGAGGAAFSAGNEITSFVEMETGAEVVAFEKGVRSVLRRFAELPLVTIAAIDGICVGGGLGIATYCDIRVATPHSRFGYPIARTLGNALAAPMLERCVAAFGESVTREMLLGSRLVTADRAYAVGALAAVVEPDALDGFVASLTKGIGHSAPGTIATTKAQLLRRSDALLADEGDEAMLIERYSSADFREGVRAFTAGEKPTFTGA</sequence>
<dbReference type="InterPro" id="IPR029045">
    <property type="entry name" value="ClpP/crotonase-like_dom_sf"/>
</dbReference>
<dbReference type="InterPro" id="IPR018376">
    <property type="entry name" value="Enoyl-CoA_hyd/isom_CS"/>
</dbReference>
<evidence type="ECO:0000256" key="2">
    <source>
        <dbReference type="ARBA" id="ARBA00023239"/>
    </source>
</evidence>
<evidence type="ECO:0000256" key="5">
    <source>
        <dbReference type="RuleBase" id="RU003707"/>
    </source>
</evidence>
<dbReference type="InterPro" id="IPR014748">
    <property type="entry name" value="Enoyl-CoA_hydra_C"/>
</dbReference>
<gene>
    <name evidence="6" type="ORF">D4739_08590</name>
</gene>
<dbReference type="Proteomes" id="UP000276542">
    <property type="component" value="Unassembled WGS sequence"/>
</dbReference>
<dbReference type="InterPro" id="IPR001753">
    <property type="entry name" value="Enoyl-CoA_hydra/iso"/>
</dbReference>
<dbReference type="SUPFAM" id="SSF52096">
    <property type="entry name" value="ClpP/crotonase"/>
    <property type="match status" value="1"/>
</dbReference>
<organism evidence="6 7">
    <name type="scientific">Nocardioides cavernaquae</name>
    <dbReference type="NCBI Taxonomy" id="2321396"/>
    <lineage>
        <taxon>Bacteria</taxon>
        <taxon>Bacillati</taxon>
        <taxon>Actinomycetota</taxon>
        <taxon>Actinomycetes</taxon>
        <taxon>Propionibacteriales</taxon>
        <taxon>Nocardioidaceae</taxon>
        <taxon>Nocardioides</taxon>
    </lineage>
</organism>
<evidence type="ECO:0000256" key="1">
    <source>
        <dbReference type="ARBA" id="ARBA00005254"/>
    </source>
</evidence>
<dbReference type="CDD" id="cd06558">
    <property type="entry name" value="crotonase-like"/>
    <property type="match status" value="1"/>
</dbReference>
<dbReference type="PROSITE" id="PS00166">
    <property type="entry name" value="ENOYL_COA_HYDRATASE"/>
    <property type="match status" value="1"/>
</dbReference>
<reference evidence="7" key="1">
    <citation type="submission" date="2018-09" db="EMBL/GenBank/DDBJ databases">
        <authorList>
            <person name="Zhu H."/>
        </authorList>
    </citation>
    <scope>NUCLEOTIDE SEQUENCE [LARGE SCALE GENOMIC DNA]</scope>
    <source>
        <strain evidence="7">K1W22B-1</strain>
    </source>
</reference>
<dbReference type="AlphaFoldDB" id="A0A3A5HDZ5"/>
<dbReference type="PANTHER" id="PTHR11941">
    <property type="entry name" value="ENOYL-COA HYDRATASE-RELATED"/>
    <property type="match status" value="1"/>
</dbReference>
<protein>
    <submittedName>
        <fullName evidence="6">Enoyl-CoA hydratase</fullName>
    </submittedName>
</protein>
<comment type="catalytic activity">
    <reaction evidence="4">
        <text>a 4-saturated-(3S)-3-hydroxyacyl-CoA = a (3E)-enoyl-CoA + H2O</text>
        <dbReference type="Rhea" id="RHEA:20724"/>
        <dbReference type="ChEBI" id="CHEBI:15377"/>
        <dbReference type="ChEBI" id="CHEBI:58521"/>
        <dbReference type="ChEBI" id="CHEBI:137480"/>
        <dbReference type="EC" id="4.2.1.17"/>
    </reaction>
</comment>
<proteinExistence type="inferred from homology"/>
<dbReference type="Gene3D" id="1.10.12.10">
    <property type="entry name" value="Lyase 2-enoyl-coa Hydratase, Chain A, domain 2"/>
    <property type="match status" value="1"/>
</dbReference>
<dbReference type="RefSeq" id="WP_120060237.1">
    <property type="nucleotide sequence ID" value="NZ_QYRP01000002.1"/>
</dbReference>
<dbReference type="GO" id="GO:0006635">
    <property type="term" value="P:fatty acid beta-oxidation"/>
    <property type="evidence" value="ECO:0007669"/>
    <property type="project" value="TreeGrafter"/>
</dbReference>
<evidence type="ECO:0000313" key="7">
    <source>
        <dbReference type="Proteomes" id="UP000276542"/>
    </source>
</evidence>
<dbReference type="Gene3D" id="3.90.226.10">
    <property type="entry name" value="2-enoyl-CoA Hydratase, Chain A, domain 1"/>
    <property type="match status" value="1"/>
</dbReference>
<dbReference type="Pfam" id="PF00378">
    <property type="entry name" value="ECH_1"/>
    <property type="match status" value="1"/>
</dbReference>